<sequence>SDGKIIGLKEGTTTLTTSLYGLPSTTSATIIVHDCDNHWNQGVITKVPTCIGEGEKNSPALFVIIQKLKKLA</sequence>
<proteinExistence type="predicted"/>
<comment type="caution">
    <text evidence="1">The sequence shown here is derived from an EMBL/GenBank/DDBJ whole genome shotgun (WGS) entry which is preliminary data.</text>
</comment>
<dbReference type="EMBL" id="AJWZ01010844">
    <property type="protein sequence ID" value="EKC47306.1"/>
    <property type="molecule type" value="Genomic_DNA"/>
</dbReference>
<organism evidence="1">
    <name type="scientific">human gut metagenome</name>
    <dbReference type="NCBI Taxonomy" id="408170"/>
    <lineage>
        <taxon>unclassified sequences</taxon>
        <taxon>metagenomes</taxon>
        <taxon>organismal metagenomes</taxon>
    </lineage>
</organism>
<evidence type="ECO:0000313" key="1">
    <source>
        <dbReference type="EMBL" id="EKC47306.1"/>
    </source>
</evidence>
<dbReference type="AlphaFoldDB" id="K1SIZ6"/>
<name>K1SIZ6_9ZZZZ</name>
<gene>
    <name evidence="1" type="ORF">OBE_15778</name>
</gene>
<reference evidence="1" key="1">
    <citation type="journal article" date="2013" name="Environ. Microbiol.">
        <title>Microbiota from the distal guts of lean and obese adolescents exhibit partial functional redundancy besides clear differences in community structure.</title>
        <authorList>
            <person name="Ferrer M."/>
            <person name="Ruiz A."/>
            <person name="Lanza F."/>
            <person name="Haange S.B."/>
            <person name="Oberbach A."/>
            <person name="Till H."/>
            <person name="Bargiela R."/>
            <person name="Campoy C."/>
            <person name="Segura M.T."/>
            <person name="Richter M."/>
            <person name="von Bergen M."/>
            <person name="Seifert J."/>
            <person name="Suarez A."/>
        </authorList>
    </citation>
    <scope>NUCLEOTIDE SEQUENCE</scope>
</reference>
<feature type="non-terminal residue" evidence="1">
    <location>
        <position position="1"/>
    </location>
</feature>
<protein>
    <submittedName>
        <fullName evidence="1">Uncharacterized protein</fullName>
    </submittedName>
</protein>
<accession>K1SIZ6</accession>